<dbReference type="EMBL" id="MUXF01000010">
    <property type="protein sequence ID" value="PUE66260.1"/>
    <property type="molecule type" value="Genomic_DNA"/>
</dbReference>
<dbReference type="Pfam" id="PF03797">
    <property type="entry name" value="Autotransporter"/>
    <property type="match status" value="1"/>
</dbReference>
<evidence type="ECO:0000256" key="1">
    <source>
        <dbReference type="SAM" id="SignalP"/>
    </source>
</evidence>
<evidence type="ECO:0000313" key="3">
    <source>
        <dbReference type="EMBL" id="PUE66260.1"/>
    </source>
</evidence>
<dbReference type="SMART" id="SM00869">
    <property type="entry name" value="Autotransporter"/>
    <property type="match status" value="1"/>
</dbReference>
<feature type="signal peptide" evidence="1">
    <location>
        <begin position="1"/>
        <end position="24"/>
    </location>
</feature>
<feature type="chain" id="PRO_5046837254" description="Autotransporter domain-containing protein" evidence="1">
    <location>
        <begin position="25"/>
        <end position="498"/>
    </location>
</feature>
<keyword evidence="4" id="KW-1185">Reference proteome</keyword>
<sequence length="498" mass="54872">MKKNRVSFLVSSLLLSGAFSFANAAGPEYFTSSDQFDVWVYGDQNGLFAALYDLPAVSFSGEAINVLVDSNADNLKYVGNTLWILSADSIMVNNLTIKDNSALLDFEYSLYNGTRDELSLTAIQAQTISQSVNTLSSDNKNAGNAARVLQKLYDTNSDVQGALNKLGTDKDVARAVDSTTPQTTTSSFTAATQISNNVSNIITQRQNVNLNGTGLNSGDDMINEKNVWIKTYGSYGEQNNKDNINGFDIKTYGLGFGVDGEYATNQKIGLGFFYTNADVDVNNVSQKSDIDVYSLIVYGNVPVIDDKTNFLYQVGYSWQKTDTNRDIEFVNQTAKADYTSKIASVDLKLVRDFRVNEEILLQPYVSTLYRHFETPSYTETGADALNLNVNKFSSSEFVVGLGTMGYYKIDEESRLTGSVGLGYDLRDDNNIVSSSYQGASGLSFDTEGIDNGRWSYDVGVGYENDLSKLSNVSLNYNLQGQGEDYLNHVVSLKYTYKF</sequence>
<proteinExistence type="predicted"/>
<dbReference type="Gene3D" id="2.40.128.130">
    <property type="entry name" value="Autotransporter beta-domain"/>
    <property type="match status" value="1"/>
</dbReference>
<accession>A0ABX5JGK6</accession>
<dbReference type="InterPro" id="IPR036709">
    <property type="entry name" value="Autotransporte_beta_dom_sf"/>
</dbReference>
<organism evidence="3 4">
    <name type="scientific">Arcobacter lacus</name>
    <dbReference type="NCBI Taxonomy" id="1912876"/>
    <lineage>
        <taxon>Bacteria</taxon>
        <taxon>Pseudomonadati</taxon>
        <taxon>Campylobacterota</taxon>
        <taxon>Epsilonproteobacteria</taxon>
        <taxon>Campylobacterales</taxon>
        <taxon>Arcobacteraceae</taxon>
        <taxon>Arcobacter</taxon>
    </lineage>
</organism>
<evidence type="ECO:0000259" key="2">
    <source>
        <dbReference type="PROSITE" id="PS51208"/>
    </source>
</evidence>
<protein>
    <recommendedName>
        <fullName evidence="2">Autotransporter domain-containing protein</fullName>
    </recommendedName>
</protein>
<dbReference type="PROSITE" id="PS51208">
    <property type="entry name" value="AUTOTRANSPORTER"/>
    <property type="match status" value="1"/>
</dbReference>
<dbReference type="SUPFAM" id="SSF103515">
    <property type="entry name" value="Autotransporter"/>
    <property type="match status" value="1"/>
</dbReference>
<dbReference type="RefSeq" id="WP_108527736.1">
    <property type="nucleotide sequence ID" value="NZ_MUXF01000010.1"/>
</dbReference>
<evidence type="ECO:0000313" key="4">
    <source>
        <dbReference type="Proteomes" id="UP000251311"/>
    </source>
</evidence>
<dbReference type="InterPro" id="IPR005546">
    <property type="entry name" value="Autotransporte_beta"/>
</dbReference>
<dbReference type="Proteomes" id="UP000251311">
    <property type="component" value="Unassembled WGS sequence"/>
</dbReference>
<reference evidence="3 4" key="1">
    <citation type="submission" date="2017-02" db="EMBL/GenBank/DDBJ databases">
        <title>Arcobacter lacus sp. nov., a new species isolated from reclaimed water.</title>
        <authorList>
            <person name="Figueras M.J."/>
            <person name="Perez-Cataluna A."/>
            <person name="Salas-Masso N."/>
        </authorList>
    </citation>
    <scope>NUCLEOTIDE SEQUENCE [LARGE SCALE GENOMIC DNA]</scope>
    <source>
        <strain evidence="3 4">RW43-9</strain>
    </source>
</reference>
<keyword evidence="1" id="KW-0732">Signal</keyword>
<comment type="caution">
    <text evidence="3">The sequence shown here is derived from an EMBL/GenBank/DDBJ whole genome shotgun (WGS) entry which is preliminary data.</text>
</comment>
<name>A0ABX5JGK6_9BACT</name>
<gene>
    <name evidence="3" type="ORF">B0175_06005</name>
</gene>
<feature type="domain" description="Autotransporter" evidence="2">
    <location>
        <begin position="220"/>
        <end position="498"/>
    </location>
</feature>